<dbReference type="Gene3D" id="6.20.20.10">
    <property type="match status" value="1"/>
</dbReference>
<dbReference type="InterPro" id="IPR038910">
    <property type="entry name" value="Hua1-like"/>
</dbReference>
<protein>
    <submittedName>
        <fullName evidence="2">Uncharacterized protein</fullName>
    </submittedName>
</protein>
<dbReference type="AlphaFoldDB" id="A0AAN7WKS7"/>
<gene>
    <name evidence="2" type="ORF">RI543_002949</name>
</gene>
<proteinExistence type="predicted"/>
<sequence>MSKSESIVNSINDDSNNDDGLPSYDDVLREEQARIQAQTQTQGRISSYGSNNSGSSNGYLNVPPPPKRPPQKPPRPNSSSHASSTSSLTSNLRPPVPRPSVASSSSTLSQSIAKPSSNNARPRIPWVYPSNFHCPKCNNTGYKLKNGKSCRSCWRRFCPKNPINYNMGPTSSSFYVSPSMGLSSPYPPPMNSYGYGYGYPPAPAMPIPPPPPQQQHPLVVRPGDPRLGGVLCGECRGTGRISFLLDDDLCPLCNGLGRIVSQR</sequence>
<dbReference type="Proteomes" id="UP001306508">
    <property type="component" value="Unassembled WGS sequence"/>
</dbReference>
<feature type="region of interest" description="Disordered" evidence="1">
    <location>
        <begin position="1"/>
        <end position="122"/>
    </location>
</feature>
<feature type="compositionally biased region" description="Pro residues" evidence="1">
    <location>
        <begin position="62"/>
        <end position="76"/>
    </location>
</feature>
<dbReference type="PANTHER" id="PTHR28031:SF1">
    <property type="entry name" value="PROLINE-RICH PROTEIN HUA1"/>
    <property type="match status" value="1"/>
</dbReference>
<accession>A0AAN7WKS7</accession>
<organism evidence="2 3">
    <name type="scientific">Arxiozyma heterogenica</name>
    <dbReference type="NCBI Taxonomy" id="278026"/>
    <lineage>
        <taxon>Eukaryota</taxon>
        <taxon>Fungi</taxon>
        <taxon>Dikarya</taxon>
        <taxon>Ascomycota</taxon>
        <taxon>Saccharomycotina</taxon>
        <taxon>Saccharomycetes</taxon>
        <taxon>Saccharomycetales</taxon>
        <taxon>Saccharomycetaceae</taxon>
        <taxon>Arxiozyma</taxon>
    </lineage>
</organism>
<keyword evidence="3" id="KW-1185">Reference proteome</keyword>
<dbReference type="GO" id="GO:0005737">
    <property type="term" value="C:cytoplasm"/>
    <property type="evidence" value="ECO:0007669"/>
    <property type="project" value="TreeGrafter"/>
</dbReference>
<evidence type="ECO:0000313" key="3">
    <source>
        <dbReference type="Proteomes" id="UP001306508"/>
    </source>
</evidence>
<feature type="compositionally biased region" description="Low complexity" evidence="1">
    <location>
        <begin position="77"/>
        <end position="111"/>
    </location>
</feature>
<feature type="compositionally biased region" description="Polar residues" evidence="1">
    <location>
        <begin position="35"/>
        <end position="45"/>
    </location>
</feature>
<feature type="compositionally biased region" description="Low complexity" evidence="1">
    <location>
        <begin position="1"/>
        <end position="14"/>
    </location>
</feature>
<name>A0AAN7WKS7_9SACH</name>
<evidence type="ECO:0000256" key="1">
    <source>
        <dbReference type="SAM" id="MobiDB-lite"/>
    </source>
</evidence>
<evidence type="ECO:0000313" key="2">
    <source>
        <dbReference type="EMBL" id="KAK5779065.1"/>
    </source>
</evidence>
<dbReference type="EMBL" id="JAWIZZ010000047">
    <property type="protein sequence ID" value="KAK5779065.1"/>
    <property type="molecule type" value="Genomic_DNA"/>
</dbReference>
<comment type="caution">
    <text evidence="2">The sequence shown here is derived from an EMBL/GenBank/DDBJ whole genome shotgun (WGS) entry which is preliminary data.</text>
</comment>
<dbReference type="PANTHER" id="PTHR28031">
    <property type="entry name" value="PROLINE-RICH PROTEIN HUA1"/>
    <property type="match status" value="1"/>
</dbReference>
<reference evidence="3" key="1">
    <citation type="submission" date="2023-07" db="EMBL/GenBank/DDBJ databases">
        <title>A draft genome of Kazachstania heterogenica Y-27499.</title>
        <authorList>
            <person name="Donic C."/>
            <person name="Kralova J.S."/>
            <person name="Fidel L."/>
            <person name="Ben-Dor S."/>
            <person name="Jung S."/>
        </authorList>
    </citation>
    <scope>NUCLEOTIDE SEQUENCE [LARGE SCALE GENOMIC DNA]</scope>
    <source>
        <strain evidence="3">Y27499</strain>
    </source>
</reference>
<feature type="compositionally biased region" description="Low complexity" evidence="1">
    <location>
        <begin position="46"/>
        <end position="59"/>
    </location>
</feature>